<dbReference type="VEuPathDB" id="ToxoDB:TGMAS_211675"/>
<dbReference type="OrthoDB" id="2441647at2759"/>
<protein>
    <submittedName>
        <fullName evidence="2">Uncharacterized protein</fullName>
    </submittedName>
</protein>
<comment type="caution">
    <text evidence="2">The sequence shown here is derived from an EMBL/GenBank/DDBJ whole genome shotgun (WGS) entry which is preliminary data.</text>
</comment>
<dbReference type="Proteomes" id="UP000028821">
    <property type="component" value="Unassembled WGS sequence"/>
</dbReference>
<dbReference type="AlphaFoldDB" id="A0A086Q777"/>
<evidence type="ECO:0000313" key="3">
    <source>
        <dbReference type="Proteomes" id="UP000028821"/>
    </source>
</evidence>
<accession>A0A086Q777</accession>
<keyword evidence="1" id="KW-0175">Coiled coil</keyword>
<proteinExistence type="predicted"/>
<sequence length="282" mass="32045">MLEKCLEWRLLKLRRGTTQDTQDFCEYALLADTEVQRILQPVVLSEKCRCDAGFEEKQRAARLAIEELSLKKDEMRLSSAAENRQTEEQLQDIQCRAEVFEEALQQLLFDREHEEAALWQAIDEAEAQIKTLQQEESTLRDQSKSLIAGIHALKKDHRIELDVVEVAHEEAKQKIKRTQADDSLAQDHISVLARRKQDLIQTCNELQAELAQIEASHATVPRKEYLEKAGTIKCGVKRHAPRRVKVVSAATRHPVSLLSQVPATLVSAATLRRLSHQSSSLS</sequence>
<gene>
    <name evidence="2" type="ORF">TGMAS_211675</name>
</gene>
<name>A0A086Q777_TOXGO</name>
<reference evidence="2 3" key="1">
    <citation type="submission" date="2014-04" db="EMBL/GenBank/DDBJ databases">
        <authorList>
            <person name="Sibley D."/>
            <person name="Venepally P."/>
            <person name="Karamycheva S."/>
            <person name="Hadjithomas M."/>
            <person name="Khan A."/>
            <person name="Brunk B."/>
            <person name="Roos D."/>
            <person name="Caler E."/>
            <person name="Lorenzi H."/>
        </authorList>
    </citation>
    <scope>NUCLEOTIDE SEQUENCE [LARGE SCALE GENOMIC DNA]</scope>
    <source>
        <strain evidence="2 3">MAS</strain>
    </source>
</reference>
<organism evidence="2 3">
    <name type="scientific">Toxoplasma gondii MAS</name>
    <dbReference type="NCBI Taxonomy" id="943118"/>
    <lineage>
        <taxon>Eukaryota</taxon>
        <taxon>Sar</taxon>
        <taxon>Alveolata</taxon>
        <taxon>Apicomplexa</taxon>
        <taxon>Conoidasida</taxon>
        <taxon>Coccidia</taxon>
        <taxon>Eucoccidiorida</taxon>
        <taxon>Eimeriorina</taxon>
        <taxon>Sarcocystidae</taxon>
        <taxon>Toxoplasma</taxon>
    </lineage>
</organism>
<dbReference type="EMBL" id="AEXC02002030">
    <property type="protein sequence ID" value="KFH08459.1"/>
    <property type="molecule type" value="Genomic_DNA"/>
</dbReference>
<feature type="coiled-coil region" evidence="1">
    <location>
        <begin position="83"/>
        <end position="216"/>
    </location>
</feature>
<evidence type="ECO:0000256" key="1">
    <source>
        <dbReference type="SAM" id="Coils"/>
    </source>
</evidence>
<evidence type="ECO:0000313" key="2">
    <source>
        <dbReference type="EMBL" id="KFH08459.1"/>
    </source>
</evidence>